<evidence type="ECO:0000313" key="3">
    <source>
        <dbReference type="Proteomes" id="UP001303889"/>
    </source>
</evidence>
<dbReference type="GO" id="GO:0000070">
    <property type="term" value="P:mitotic sister chromatid segregation"/>
    <property type="evidence" value="ECO:0007669"/>
    <property type="project" value="InterPro"/>
</dbReference>
<dbReference type="EMBL" id="MU855388">
    <property type="protein sequence ID" value="KAK3904659.1"/>
    <property type="molecule type" value="Genomic_DNA"/>
</dbReference>
<dbReference type="Proteomes" id="UP001303889">
    <property type="component" value="Unassembled WGS sequence"/>
</dbReference>
<keyword evidence="3" id="KW-1185">Reference proteome</keyword>
<comment type="caution">
    <text evidence="2">The sequence shown here is derived from an EMBL/GenBank/DDBJ whole genome shotgun (WGS) entry which is preliminary data.</text>
</comment>
<dbReference type="PANTHER" id="PTHR31749">
    <property type="entry name" value="KINETOCHORE-ASSOCIATED PROTEIN NSL1 HOMOLOG"/>
    <property type="match status" value="1"/>
</dbReference>
<dbReference type="AlphaFoldDB" id="A0AAN6MPV9"/>
<evidence type="ECO:0008006" key="4">
    <source>
        <dbReference type="Google" id="ProtNLM"/>
    </source>
</evidence>
<gene>
    <name evidence="2" type="ORF">C8A05DRAFT_31536</name>
</gene>
<proteinExistence type="predicted"/>
<evidence type="ECO:0000313" key="2">
    <source>
        <dbReference type="EMBL" id="KAK3904659.1"/>
    </source>
</evidence>
<dbReference type="Pfam" id="PF08641">
    <property type="entry name" value="Mis14"/>
    <property type="match status" value="1"/>
</dbReference>
<dbReference type="PANTHER" id="PTHR31749:SF3">
    <property type="entry name" value="KINETOCHORE-ASSOCIATED PROTEIN NSL1 HOMOLOG"/>
    <property type="match status" value="1"/>
</dbReference>
<dbReference type="InterPro" id="IPR013950">
    <property type="entry name" value="Mis14/Nsl1"/>
</dbReference>
<reference evidence="2" key="2">
    <citation type="submission" date="2023-05" db="EMBL/GenBank/DDBJ databases">
        <authorList>
            <consortium name="Lawrence Berkeley National Laboratory"/>
            <person name="Steindorff A."/>
            <person name="Hensen N."/>
            <person name="Bonometti L."/>
            <person name="Westerberg I."/>
            <person name="Brannstrom I.O."/>
            <person name="Guillou S."/>
            <person name="Cros-Aarteil S."/>
            <person name="Calhoun S."/>
            <person name="Haridas S."/>
            <person name="Kuo A."/>
            <person name="Mondo S."/>
            <person name="Pangilinan J."/>
            <person name="Riley R."/>
            <person name="Labutti K."/>
            <person name="Andreopoulos B."/>
            <person name="Lipzen A."/>
            <person name="Chen C."/>
            <person name="Yanf M."/>
            <person name="Daum C."/>
            <person name="Ng V."/>
            <person name="Clum A."/>
            <person name="Ohm R."/>
            <person name="Martin F."/>
            <person name="Silar P."/>
            <person name="Natvig D."/>
            <person name="Lalanne C."/>
            <person name="Gautier V."/>
            <person name="Ament-Velasquez S.L."/>
            <person name="Kruys A."/>
            <person name="Hutchinson M.I."/>
            <person name="Powell A.J."/>
            <person name="Barry K."/>
            <person name="Miller A.N."/>
            <person name="Grigoriev I.V."/>
            <person name="Debuchy R."/>
            <person name="Gladieux P."/>
            <person name="Thoren M.H."/>
            <person name="Johannesson H."/>
        </authorList>
    </citation>
    <scope>NUCLEOTIDE SEQUENCE</scope>
    <source>
        <strain evidence="2">CBS 103.79</strain>
    </source>
</reference>
<protein>
    <recommendedName>
        <fullName evidence="4">Kinetochore protein mis14</fullName>
    </recommendedName>
</protein>
<evidence type="ECO:0000256" key="1">
    <source>
        <dbReference type="SAM" id="MobiDB-lite"/>
    </source>
</evidence>
<name>A0AAN6MPV9_9PEZI</name>
<dbReference type="GO" id="GO:0000444">
    <property type="term" value="C:MIS12/MIND type complex"/>
    <property type="evidence" value="ECO:0007669"/>
    <property type="project" value="TreeGrafter"/>
</dbReference>
<reference evidence="2" key="1">
    <citation type="journal article" date="2023" name="Mol. Phylogenet. Evol.">
        <title>Genome-scale phylogeny and comparative genomics of the fungal order Sordariales.</title>
        <authorList>
            <person name="Hensen N."/>
            <person name="Bonometti L."/>
            <person name="Westerberg I."/>
            <person name="Brannstrom I.O."/>
            <person name="Guillou S."/>
            <person name="Cros-Aarteil S."/>
            <person name="Calhoun S."/>
            <person name="Haridas S."/>
            <person name="Kuo A."/>
            <person name="Mondo S."/>
            <person name="Pangilinan J."/>
            <person name="Riley R."/>
            <person name="LaButti K."/>
            <person name="Andreopoulos B."/>
            <person name="Lipzen A."/>
            <person name="Chen C."/>
            <person name="Yan M."/>
            <person name="Daum C."/>
            <person name="Ng V."/>
            <person name="Clum A."/>
            <person name="Steindorff A."/>
            <person name="Ohm R.A."/>
            <person name="Martin F."/>
            <person name="Silar P."/>
            <person name="Natvig D.O."/>
            <person name="Lalanne C."/>
            <person name="Gautier V."/>
            <person name="Ament-Velasquez S.L."/>
            <person name="Kruys A."/>
            <person name="Hutchinson M.I."/>
            <person name="Powell A.J."/>
            <person name="Barry K."/>
            <person name="Miller A.N."/>
            <person name="Grigoriev I.V."/>
            <person name="Debuchy R."/>
            <person name="Gladieux P."/>
            <person name="Hiltunen Thoren M."/>
            <person name="Johannesson H."/>
        </authorList>
    </citation>
    <scope>NUCLEOTIDE SEQUENCE</scope>
    <source>
        <strain evidence="2">CBS 103.79</strain>
    </source>
</reference>
<accession>A0AAN6MPV9</accession>
<feature type="region of interest" description="Disordered" evidence="1">
    <location>
        <begin position="176"/>
        <end position="197"/>
    </location>
</feature>
<organism evidence="2 3">
    <name type="scientific">Staphylotrichum tortipilum</name>
    <dbReference type="NCBI Taxonomy" id="2831512"/>
    <lineage>
        <taxon>Eukaryota</taxon>
        <taxon>Fungi</taxon>
        <taxon>Dikarya</taxon>
        <taxon>Ascomycota</taxon>
        <taxon>Pezizomycotina</taxon>
        <taxon>Sordariomycetes</taxon>
        <taxon>Sordariomycetidae</taxon>
        <taxon>Sordariales</taxon>
        <taxon>Chaetomiaceae</taxon>
        <taxon>Staphylotrichum</taxon>
    </lineage>
</organism>
<sequence>MDDADTHRHIELQSPDDLTYLINNVRSAAADSINAAFPPVDNPLGGDDDDELRNRIEQLVNEYILKTFTLAAPNLTINGLPINPAPFLAPLTTNPPDHPSPAEPQVAYEYAPFDPRKRTRFESLLAEEESLLRSIAHLKRAAPATTASRWTAASQAGIEADAASLRAATDRVAEEGASAGRRALEGMGPLERQEGVEERWEGAVEGLGRLKREMPAAVAKMERARVAAGYVSGE</sequence>